<dbReference type="SUPFAM" id="SSF51569">
    <property type="entry name" value="Aldolase"/>
    <property type="match status" value="1"/>
</dbReference>
<accession>A0ABV6VQU3</accession>
<sequence length="324" mass="35373">MSITATPADTSAEIDPVTVDSARIRPIGSKLVGPGCPVYIVGEIGINHNGSLDNAFALIDVAAEAGCDAVKFQKRTPEICTPRDQWDIERDTPWGRMTYIDYRHRVEFGEDEYRAIDAHARKAGIDWFASPWDLPSVDFLEAFDQPAYKVASASLTDDELLVRLSQTGKTVIASTGMSTPRQIRHAVEVLGSERMLMCHTTSTYPAPTEQLNLRMLETLRREYPNVPIGYSGHEIGLQTTLAAVALGAVFVERHITLDRAMWGSDQSASVEPGGLQRLVRDIRVVEAALGDGIKKVYSAEKAAMAKLRRVPGNLATLPQPAAAS</sequence>
<dbReference type="InterPro" id="IPR051690">
    <property type="entry name" value="PseI-like"/>
</dbReference>
<dbReference type="PANTHER" id="PTHR42966">
    <property type="entry name" value="N-ACETYLNEURAMINATE SYNTHASE"/>
    <property type="match status" value="1"/>
</dbReference>
<dbReference type="InterPro" id="IPR013132">
    <property type="entry name" value="PseI/NeuA/B-like_N"/>
</dbReference>
<evidence type="ECO:0000313" key="3">
    <source>
        <dbReference type="Proteomes" id="UP001592531"/>
    </source>
</evidence>
<comment type="caution">
    <text evidence="2">The sequence shown here is derived from an EMBL/GenBank/DDBJ whole genome shotgun (WGS) entry which is preliminary data.</text>
</comment>
<dbReference type="Gene3D" id="3.20.20.70">
    <property type="entry name" value="Aldolase class I"/>
    <property type="match status" value="1"/>
</dbReference>
<feature type="domain" description="PseI/NeuA/B-like" evidence="1">
    <location>
        <begin position="58"/>
        <end position="294"/>
    </location>
</feature>
<organism evidence="2 3">
    <name type="scientific">Streptacidiphilus cavernicola</name>
    <dbReference type="NCBI Taxonomy" id="3342716"/>
    <lineage>
        <taxon>Bacteria</taxon>
        <taxon>Bacillati</taxon>
        <taxon>Actinomycetota</taxon>
        <taxon>Actinomycetes</taxon>
        <taxon>Kitasatosporales</taxon>
        <taxon>Streptomycetaceae</taxon>
        <taxon>Streptacidiphilus</taxon>
    </lineage>
</organism>
<gene>
    <name evidence="2" type="ORF">ACEZDE_05195</name>
</gene>
<evidence type="ECO:0000259" key="1">
    <source>
        <dbReference type="Pfam" id="PF03102"/>
    </source>
</evidence>
<dbReference type="EMBL" id="JBHFAB010000003">
    <property type="protein sequence ID" value="MFC1416033.1"/>
    <property type="molecule type" value="Genomic_DNA"/>
</dbReference>
<keyword evidence="3" id="KW-1185">Reference proteome</keyword>
<dbReference type="InterPro" id="IPR013785">
    <property type="entry name" value="Aldolase_TIM"/>
</dbReference>
<reference evidence="2 3" key="1">
    <citation type="submission" date="2024-09" db="EMBL/GenBank/DDBJ databases">
        <authorList>
            <person name="Lee S.D."/>
        </authorList>
    </citation>
    <scope>NUCLEOTIDE SEQUENCE [LARGE SCALE GENOMIC DNA]</scope>
    <source>
        <strain evidence="2 3">N8-3</strain>
    </source>
</reference>
<name>A0ABV6VQU3_9ACTN</name>
<dbReference type="PANTHER" id="PTHR42966:SF3">
    <property type="entry name" value="BLR5971 PROTEIN"/>
    <property type="match status" value="1"/>
</dbReference>
<protein>
    <submittedName>
        <fullName evidence="2">N-acetylneuraminate synthase family protein</fullName>
    </submittedName>
</protein>
<proteinExistence type="predicted"/>
<dbReference type="Proteomes" id="UP001592531">
    <property type="component" value="Unassembled WGS sequence"/>
</dbReference>
<dbReference type="RefSeq" id="WP_380532818.1">
    <property type="nucleotide sequence ID" value="NZ_JBHFAB010000003.1"/>
</dbReference>
<dbReference type="Pfam" id="PF03102">
    <property type="entry name" value="NeuB"/>
    <property type="match status" value="1"/>
</dbReference>
<evidence type="ECO:0000313" key="2">
    <source>
        <dbReference type="EMBL" id="MFC1416033.1"/>
    </source>
</evidence>